<dbReference type="Pfam" id="PF03466">
    <property type="entry name" value="LysR_substrate"/>
    <property type="match status" value="1"/>
</dbReference>
<evidence type="ECO:0000256" key="4">
    <source>
        <dbReference type="ARBA" id="ARBA00023163"/>
    </source>
</evidence>
<dbReference type="Gene3D" id="3.40.190.10">
    <property type="entry name" value="Periplasmic binding protein-like II"/>
    <property type="match status" value="2"/>
</dbReference>
<dbReference type="SUPFAM" id="SSF53850">
    <property type="entry name" value="Periplasmic binding protein-like II"/>
    <property type="match status" value="1"/>
</dbReference>
<dbReference type="PROSITE" id="PS50931">
    <property type="entry name" value="HTH_LYSR"/>
    <property type="match status" value="1"/>
</dbReference>
<dbReference type="GO" id="GO:0003700">
    <property type="term" value="F:DNA-binding transcription factor activity"/>
    <property type="evidence" value="ECO:0007669"/>
    <property type="project" value="InterPro"/>
</dbReference>
<keyword evidence="4" id="KW-0804">Transcription</keyword>
<sequence length="305" mass="35010">MIKRNRGRTKGGNQMLDFRVYTFLAVCEYMNYTRAAEALHITQPAVSQHIRYLENMYQVKLFLAEGKKIHLSPAGERLLHAATTLKNDEVFLRKQMFEGAGKGLSLRFGTTRTIGESVISTPLARYIHSHPKDRISVVINNTDELLHKLVSGEIQFALVEGYYDDVDFDSMVFRTEPFIPVCAAGHVFAGEPVQLRDLLEEHLLIREPGSGTRDILEKNLDIKNIRLSDFAHITEIGSMHVILQLLEKDAGITFLYRTAVEEGIREGVFRELELRDFQMEHDFAFIWNKGSIYADTYRKICRELQ</sequence>
<dbReference type="eggNOG" id="COG0583">
    <property type="taxonomic scope" value="Bacteria"/>
</dbReference>
<evidence type="ECO:0000256" key="3">
    <source>
        <dbReference type="ARBA" id="ARBA00023125"/>
    </source>
</evidence>
<dbReference type="HOGENOM" id="CLU_039613_6_1_9"/>
<dbReference type="Pfam" id="PF00126">
    <property type="entry name" value="HTH_1"/>
    <property type="match status" value="1"/>
</dbReference>
<protein>
    <recommendedName>
        <fullName evidence="5">HTH lysR-type domain-containing protein</fullName>
    </recommendedName>
</protein>
<dbReference type="PaxDb" id="411902-CLOBOL_02372"/>
<dbReference type="PANTHER" id="PTHR30126">
    <property type="entry name" value="HTH-TYPE TRANSCRIPTIONAL REGULATOR"/>
    <property type="match status" value="1"/>
</dbReference>
<dbReference type="InterPro" id="IPR036388">
    <property type="entry name" value="WH-like_DNA-bd_sf"/>
</dbReference>
<name>A8RP54_ENTBW</name>
<comment type="caution">
    <text evidence="6">The sequence shown here is derived from an EMBL/GenBank/DDBJ whole genome shotgun (WGS) entry which is preliminary data.</text>
</comment>
<dbReference type="InterPro" id="IPR000847">
    <property type="entry name" value="LysR_HTH_N"/>
</dbReference>
<dbReference type="GO" id="GO:0000976">
    <property type="term" value="F:transcription cis-regulatory region binding"/>
    <property type="evidence" value="ECO:0007669"/>
    <property type="project" value="TreeGrafter"/>
</dbReference>
<proteinExistence type="inferred from homology"/>
<accession>A8RP54</accession>
<feature type="domain" description="HTH lysR-type" evidence="5">
    <location>
        <begin position="22"/>
        <end position="72"/>
    </location>
</feature>
<dbReference type="PRINTS" id="PR00039">
    <property type="entry name" value="HTHLYSR"/>
</dbReference>
<dbReference type="InterPro" id="IPR005119">
    <property type="entry name" value="LysR_subst-bd"/>
</dbReference>
<reference evidence="6 7" key="2">
    <citation type="submission" date="2007-09" db="EMBL/GenBank/DDBJ databases">
        <title>Draft genome sequence of Clostridium bolteae (ATCC BAA-613).</title>
        <authorList>
            <person name="Sudarsanam P."/>
            <person name="Ley R."/>
            <person name="Guruge J."/>
            <person name="Turnbaugh P.J."/>
            <person name="Mahowald M."/>
            <person name="Liep D."/>
            <person name="Gordon J."/>
        </authorList>
    </citation>
    <scope>NUCLEOTIDE SEQUENCE [LARGE SCALE GENOMIC DNA]</scope>
    <source>
        <strain evidence="7">ATCC BAA-613 / DSM 15670 / CCUG 46953 / JCM 12243 / WAL 16351</strain>
    </source>
</reference>
<reference evidence="6 7" key="1">
    <citation type="submission" date="2007-08" db="EMBL/GenBank/DDBJ databases">
        <authorList>
            <person name="Fulton L."/>
            <person name="Clifton S."/>
            <person name="Fulton B."/>
            <person name="Xu J."/>
            <person name="Minx P."/>
            <person name="Pepin K.H."/>
            <person name="Johnson M."/>
            <person name="Thiruvilangam P."/>
            <person name="Bhonagiri V."/>
            <person name="Nash W.E."/>
            <person name="Mardis E.R."/>
            <person name="Wilson R.K."/>
        </authorList>
    </citation>
    <scope>NUCLEOTIDE SEQUENCE [LARGE SCALE GENOMIC DNA]</scope>
    <source>
        <strain evidence="7">ATCC BAA-613 / DSM 15670 / CCUG 46953 / JCM 12243 / WAL 16351</strain>
    </source>
</reference>
<evidence type="ECO:0000259" key="5">
    <source>
        <dbReference type="PROSITE" id="PS50931"/>
    </source>
</evidence>
<evidence type="ECO:0000313" key="7">
    <source>
        <dbReference type="Proteomes" id="UP000005396"/>
    </source>
</evidence>
<dbReference type="PANTHER" id="PTHR30126:SF40">
    <property type="entry name" value="HTH-TYPE TRANSCRIPTIONAL REGULATOR GLTR"/>
    <property type="match status" value="1"/>
</dbReference>
<keyword evidence="2" id="KW-0805">Transcription regulation</keyword>
<comment type="similarity">
    <text evidence="1">Belongs to the LysR transcriptional regulatory family.</text>
</comment>
<organism evidence="6 7">
    <name type="scientific">Enterocloster bolteae (strain ATCC BAA-613 / DSM 15670 / CCUG 46953 / JCM 12243 / WAL 16351)</name>
    <name type="common">Clostridium bolteae</name>
    <dbReference type="NCBI Taxonomy" id="411902"/>
    <lineage>
        <taxon>Bacteria</taxon>
        <taxon>Bacillati</taxon>
        <taxon>Bacillota</taxon>
        <taxon>Clostridia</taxon>
        <taxon>Lachnospirales</taxon>
        <taxon>Lachnospiraceae</taxon>
        <taxon>Enterocloster</taxon>
    </lineage>
</organism>
<evidence type="ECO:0000313" key="6">
    <source>
        <dbReference type="EMBL" id="EDP17300.1"/>
    </source>
</evidence>
<keyword evidence="3" id="KW-0238">DNA-binding</keyword>
<gene>
    <name evidence="6" type="ORF">CLOBOL_02372</name>
</gene>
<dbReference type="AlphaFoldDB" id="A8RP54"/>
<dbReference type="InterPro" id="IPR036390">
    <property type="entry name" value="WH_DNA-bd_sf"/>
</dbReference>
<dbReference type="SUPFAM" id="SSF46785">
    <property type="entry name" value="Winged helix' DNA-binding domain"/>
    <property type="match status" value="1"/>
</dbReference>
<evidence type="ECO:0000256" key="2">
    <source>
        <dbReference type="ARBA" id="ARBA00023015"/>
    </source>
</evidence>
<dbReference type="Gene3D" id="1.10.10.10">
    <property type="entry name" value="Winged helix-like DNA-binding domain superfamily/Winged helix DNA-binding domain"/>
    <property type="match status" value="1"/>
</dbReference>
<evidence type="ECO:0000256" key="1">
    <source>
        <dbReference type="ARBA" id="ARBA00009437"/>
    </source>
</evidence>
<dbReference type="Proteomes" id="UP000005396">
    <property type="component" value="Unassembled WGS sequence"/>
</dbReference>
<dbReference type="EMBL" id="ABCC02000023">
    <property type="protein sequence ID" value="EDP17300.1"/>
    <property type="molecule type" value="Genomic_DNA"/>
</dbReference>